<dbReference type="AlphaFoldDB" id="A0A5B1CC94"/>
<sequence length="510" mass="57732">MRWDQPALCRDQQVLFPEKLDQIIPADHRVRQIDWILRQIDWSDWEQLYKPNDAGRPPIHPRVLASVILYGLLCRIRASRKLEEALSVRNDFRWLVEGRSIDHTTLSTFRTAHPKLLKGMFVKVGLLAKEMQLSAFKMFGYDATRVRASNRRTGTRSLEELKEAKKQLQEQFEQEQKKADQEQTAEDQLHADDSGSKGTLEDLKKKSEQIDAALKRYEQLEQEGKTKPARLPITDTDARVSKNKEGGYGINHTPANVVDQESGLVVDSDVIDGVNENGSMIGAVNQARENLEIEGEAVQVLADGLMDTPANIVGCPENEMELFTPAGPSNPAFRDDPSEPVAEEDIDRLPTRKRDGKKYFDKSAFVYDSEANAFHCPQGKVLEHASSRTDHTGQPRETYRASASVCNGCPLRDRCFQSKDNKSGRRIECGSEEKAVQDHRQKMQTEEAKVVYAKRAAATERPFAVIKHVFGLRQFLTRGFGRVRQEWDWANVAFNLTILERHLGSGCGFP</sequence>
<evidence type="ECO:0000313" key="4">
    <source>
        <dbReference type="EMBL" id="KAA1257842.1"/>
    </source>
</evidence>
<dbReference type="PANTHER" id="PTHR33408:SF4">
    <property type="entry name" value="TRANSPOSASE DDE DOMAIN-CONTAINING PROTEIN"/>
    <property type="match status" value="1"/>
</dbReference>
<reference evidence="4 5" key="1">
    <citation type="submission" date="2019-08" db="EMBL/GenBank/DDBJ databases">
        <title>Deep-cultivation of Planctomycetes and their phenomic and genomic characterization uncovers novel biology.</title>
        <authorList>
            <person name="Wiegand S."/>
            <person name="Jogler M."/>
            <person name="Boedeker C."/>
            <person name="Pinto D."/>
            <person name="Vollmers J."/>
            <person name="Rivas-Marin E."/>
            <person name="Kohn T."/>
            <person name="Peeters S.H."/>
            <person name="Heuer A."/>
            <person name="Rast P."/>
            <person name="Oberbeckmann S."/>
            <person name="Bunk B."/>
            <person name="Jeske O."/>
            <person name="Meyerdierks A."/>
            <person name="Storesund J.E."/>
            <person name="Kallscheuer N."/>
            <person name="Luecker S."/>
            <person name="Lage O.M."/>
            <person name="Pohl T."/>
            <person name="Merkel B.J."/>
            <person name="Hornburger P."/>
            <person name="Mueller R.-W."/>
            <person name="Bruemmer F."/>
            <person name="Labrenz M."/>
            <person name="Spormann A.M."/>
            <person name="Op Den Camp H."/>
            <person name="Overmann J."/>
            <person name="Amann R."/>
            <person name="Jetten M.S.M."/>
            <person name="Mascher T."/>
            <person name="Medema M.H."/>
            <person name="Devos D.P."/>
            <person name="Kaster A.-K."/>
            <person name="Ovreas L."/>
            <person name="Rohde M."/>
            <person name="Galperin M.Y."/>
            <person name="Jogler C."/>
        </authorList>
    </citation>
    <scope>NUCLEOTIDE SEQUENCE [LARGE SCALE GENOMIC DNA]</scope>
    <source>
        <strain evidence="4 5">LF1</strain>
    </source>
</reference>
<dbReference type="EMBL" id="VRLW01000001">
    <property type="protein sequence ID" value="KAA1257842.1"/>
    <property type="molecule type" value="Genomic_DNA"/>
</dbReference>
<accession>A0A5B1CC94</accession>
<dbReference type="NCBIfam" id="NF033551">
    <property type="entry name" value="transpos_IS1182"/>
    <property type="match status" value="1"/>
</dbReference>
<organism evidence="4 5">
    <name type="scientific">Rubripirellula obstinata</name>
    <dbReference type="NCBI Taxonomy" id="406547"/>
    <lineage>
        <taxon>Bacteria</taxon>
        <taxon>Pseudomonadati</taxon>
        <taxon>Planctomycetota</taxon>
        <taxon>Planctomycetia</taxon>
        <taxon>Pirellulales</taxon>
        <taxon>Pirellulaceae</taxon>
        <taxon>Rubripirellula</taxon>
    </lineage>
</organism>
<proteinExistence type="predicted"/>
<dbReference type="PANTHER" id="PTHR33408">
    <property type="entry name" value="TRANSPOSASE"/>
    <property type="match status" value="1"/>
</dbReference>
<dbReference type="InterPro" id="IPR008490">
    <property type="entry name" value="Transposase_InsH_N"/>
</dbReference>
<evidence type="ECO:0008006" key="6">
    <source>
        <dbReference type="Google" id="ProtNLM"/>
    </source>
</evidence>
<dbReference type="Pfam" id="PF13751">
    <property type="entry name" value="DDE_Tnp_1_6"/>
    <property type="match status" value="1"/>
</dbReference>
<evidence type="ECO:0000313" key="5">
    <source>
        <dbReference type="Proteomes" id="UP000322699"/>
    </source>
</evidence>
<dbReference type="Pfam" id="PF05598">
    <property type="entry name" value="DUF772"/>
    <property type="match status" value="1"/>
</dbReference>
<feature type="domain" description="Transposase InsH N-terminal" evidence="2">
    <location>
        <begin position="19"/>
        <end position="111"/>
    </location>
</feature>
<evidence type="ECO:0000256" key="1">
    <source>
        <dbReference type="SAM" id="MobiDB-lite"/>
    </source>
</evidence>
<dbReference type="Proteomes" id="UP000322699">
    <property type="component" value="Unassembled WGS sequence"/>
</dbReference>
<evidence type="ECO:0000259" key="2">
    <source>
        <dbReference type="Pfam" id="PF05598"/>
    </source>
</evidence>
<feature type="domain" description="Transposase DDE" evidence="3">
    <location>
        <begin position="376"/>
        <end position="497"/>
    </location>
</feature>
<gene>
    <name evidence="4" type="ORF">LF1_03320</name>
</gene>
<dbReference type="InterPro" id="IPR025668">
    <property type="entry name" value="Tnp_DDE_dom"/>
</dbReference>
<name>A0A5B1CC94_9BACT</name>
<feature type="region of interest" description="Disordered" evidence="1">
    <location>
        <begin position="163"/>
        <end position="204"/>
    </location>
</feature>
<evidence type="ECO:0000259" key="3">
    <source>
        <dbReference type="Pfam" id="PF13751"/>
    </source>
</evidence>
<dbReference type="InterPro" id="IPR047629">
    <property type="entry name" value="IS1182_transpos"/>
</dbReference>
<keyword evidence="5" id="KW-1185">Reference proteome</keyword>
<comment type="caution">
    <text evidence="4">The sequence shown here is derived from an EMBL/GenBank/DDBJ whole genome shotgun (WGS) entry which is preliminary data.</text>
</comment>
<protein>
    <recommendedName>
        <fullName evidence="6">Transposase DDE domain protein</fullName>
    </recommendedName>
</protein>